<dbReference type="EMBL" id="CABFNQ020000654">
    <property type="protein sequence ID" value="CAH0021388.1"/>
    <property type="molecule type" value="Genomic_DNA"/>
</dbReference>
<sequence length="123" mass="14118">MDPPPGLLSEYLDILNKASVDLSPQLQDQVYGVRPGLPKLFRANYPMSYRVSPLFISLIENEYHPNHHGLRHLFWGTFYSVAGYISNNDRYSVAIARLFGFFRNHCFKGKKCVIAYLFASCLL</sequence>
<name>A0A9N9VF74_9HYPO</name>
<evidence type="ECO:0000313" key="2">
    <source>
        <dbReference type="Proteomes" id="UP000696573"/>
    </source>
</evidence>
<dbReference type="AlphaFoldDB" id="A0A9N9VF74"/>
<proteinExistence type="predicted"/>
<organism evidence="1 2">
    <name type="scientific">Clonostachys rhizophaga</name>
    <dbReference type="NCBI Taxonomy" id="160324"/>
    <lineage>
        <taxon>Eukaryota</taxon>
        <taxon>Fungi</taxon>
        <taxon>Dikarya</taxon>
        <taxon>Ascomycota</taxon>
        <taxon>Pezizomycotina</taxon>
        <taxon>Sordariomycetes</taxon>
        <taxon>Hypocreomycetidae</taxon>
        <taxon>Hypocreales</taxon>
        <taxon>Bionectriaceae</taxon>
        <taxon>Clonostachys</taxon>
    </lineage>
</organism>
<dbReference type="OrthoDB" id="5598852at2759"/>
<gene>
    <name evidence="1" type="ORF">CRHIZ90672A_00011719</name>
</gene>
<evidence type="ECO:0000313" key="1">
    <source>
        <dbReference type="EMBL" id="CAH0021388.1"/>
    </source>
</evidence>
<reference evidence="1" key="1">
    <citation type="submission" date="2021-10" db="EMBL/GenBank/DDBJ databases">
        <authorList>
            <person name="Piombo E."/>
        </authorList>
    </citation>
    <scope>NUCLEOTIDE SEQUENCE</scope>
</reference>
<protein>
    <submittedName>
        <fullName evidence="1">Uncharacterized protein</fullName>
    </submittedName>
</protein>
<comment type="caution">
    <text evidence="1">The sequence shown here is derived from an EMBL/GenBank/DDBJ whole genome shotgun (WGS) entry which is preliminary data.</text>
</comment>
<dbReference type="Proteomes" id="UP000696573">
    <property type="component" value="Unassembled WGS sequence"/>
</dbReference>
<keyword evidence="2" id="KW-1185">Reference proteome</keyword>
<accession>A0A9N9VF74</accession>